<name>A0ABD0BDG0_AERCA</name>
<dbReference type="InterPro" id="IPR010297">
    <property type="entry name" value="DUF900_hydrolase"/>
</dbReference>
<evidence type="ECO:0000313" key="2">
    <source>
        <dbReference type="Proteomes" id="UP000737420"/>
    </source>
</evidence>
<comment type="caution">
    <text evidence="1">The sequence shown here is derived from an EMBL/GenBank/DDBJ whole genome shotgun (WGS) entry which is preliminary data.</text>
</comment>
<evidence type="ECO:0008006" key="3">
    <source>
        <dbReference type="Google" id="ProtNLM"/>
    </source>
</evidence>
<evidence type="ECO:0000313" key="1">
    <source>
        <dbReference type="EMBL" id="GJB94101.1"/>
    </source>
</evidence>
<protein>
    <recommendedName>
        <fullName evidence="3">Alpha/beta hydrolase</fullName>
    </recommendedName>
</protein>
<dbReference type="AlphaFoldDB" id="A0ABD0BDG0"/>
<dbReference type="Pfam" id="PF05990">
    <property type="entry name" value="DUF900"/>
    <property type="match status" value="2"/>
</dbReference>
<reference evidence="1 2" key="1">
    <citation type="submission" date="2021-07" db="EMBL/GenBank/DDBJ databases">
        <title>Draft genome sequence of carbapenem-resistant Aeromonas spp. in Japan.</title>
        <authorList>
            <person name="Maehana S."/>
            <person name="Suzuki M."/>
            <person name="Kitasato H."/>
        </authorList>
    </citation>
    <scope>NUCLEOTIDE SEQUENCE [LARGE SCALE GENOMIC DNA]</scope>
    <source>
        <strain evidence="1 2">KAM382</strain>
    </source>
</reference>
<organism evidence="1 2">
    <name type="scientific">Aeromonas caviae</name>
    <name type="common">Aeromonas punctata</name>
    <dbReference type="NCBI Taxonomy" id="648"/>
    <lineage>
        <taxon>Bacteria</taxon>
        <taxon>Pseudomonadati</taxon>
        <taxon>Pseudomonadota</taxon>
        <taxon>Gammaproteobacteria</taxon>
        <taxon>Aeromonadales</taxon>
        <taxon>Aeromonadaceae</taxon>
        <taxon>Aeromonas</taxon>
    </lineage>
</organism>
<dbReference type="RefSeq" id="WP_223931267.1">
    <property type="nucleotide sequence ID" value="NZ_AP024402.1"/>
</dbReference>
<sequence length="475" mass="52307">MFIVTNRMVNEQGKTPSEIFGEKPAEGPNELRLAEARRQGKQWQLDLLPDQITAEMAASVGLDPDLPHPASAYVARKLLERCAGTGSTAKQKLKTGKHLLLFVHGFNNDLDDVLERAAGLEARYGVEVLCFSWPANGGGARGVLSYKSDKRDALASAGALDRVLEKMKGLLDEFNGQYVTQLEEKAQKKFADNGEAWDRYFAKEVNKRCPFTINLLLHSMGNYLFKHLLGSTTYHANQLLFDNIIMAAADTNNELHAQWVDRIQCRNRLYITINERDGALMASRMKMGEQQKARLGHYTRRLDARTATYVDVTNQPHVGDSHAYFEGDALANEKVLRFFHTVFNGGTGESAELFDAAPLSPLATAQKNHRPEQGGGFSLCAHLVATRPPGASVLPLPAGALRCAPVAVHRPWPAICPGPVFAPGTRIPGAWCRFFGQVFPSGCLLTSRVTHWLTALFGQPAHPIGHQVFPNCPTK</sequence>
<dbReference type="Proteomes" id="UP000737420">
    <property type="component" value="Unassembled WGS sequence"/>
</dbReference>
<accession>A0ABD0BDG0</accession>
<dbReference type="EMBL" id="BPOP01000075">
    <property type="protein sequence ID" value="GJB94101.1"/>
    <property type="molecule type" value="Genomic_DNA"/>
</dbReference>
<gene>
    <name evidence="1" type="ORF">KAM382_41620</name>
</gene>
<proteinExistence type="predicted"/>